<evidence type="ECO:0000313" key="12">
    <source>
        <dbReference type="Proteomes" id="UP000032611"/>
    </source>
</evidence>
<dbReference type="HOGENOM" id="CLU_076364_1_1_5"/>
<dbReference type="PATRIC" id="fig|1486262.3.peg.1027"/>
<dbReference type="SUPFAM" id="SSF51366">
    <property type="entry name" value="Ribulose-phoshate binding barrel"/>
    <property type="match status" value="1"/>
</dbReference>
<organism evidence="11 12">
    <name type="scientific">Martelella endophytica</name>
    <dbReference type="NCBI Taxonomy" id="1486262"/>
    <lineage>
        <taxon>Bacteria</taxon>
        <taxon>Pseudomonadati</taxon>
        <taxon>Pseudomonadota</taxon>
        <taxon>Alphaproteobacteria</taxon>
        <taxon>Hyphomicrobiales</taxon>
        <taxon>Aurantimonadaceae</taxon>
        <taxon>Martelella</taxon>
    </lineage>
</organism>
<reference evidence="11 12" key="1">
    <citation type="journal article" date="2015" name="Genome Announc.">
        <title>Complete genome sequence of Martelella endophytica YC6887, which has antifungal activity associated with a halophyte.</title>
        <authorList>
            <person name="Khan A."/>
            <person name="Khan H."/>
            <person name="Chung E.J."/>
            <person name="Hossain M.T."/>
            <person name="Chung Y.R."/>
        </authorList>
    </citation>
    <scope>NUCLEOTIDE SEQUENCE [LARGE SCALE GENOMIC DNA]</scope>
    <source>
        <strain evidence="11">YC6887</strain>
    </source>
</reference>
<sequence>MKRPDIKICGISRTETLDHVIRRGASHVGFIFFEKSPRHVEPDVAADLIAHVRGRAKTVAVTVNADNDLLEEIVYAARPDMLQLHGHESAERVVTVKALFGLPVIKALSVRSEADLAMIEEYRGVADRMLLDAKPPAGADLPGGNGVTFDWRLLEAMDPTIPYFLSGGLNSENVAEALAVTGAPGLDMSSGVESAPGIKDPARIDAFFDAVEAALSLKTA</sequence>
<evidence type="ECO:0000256" key="7">
    <source>
        <dbReference type="ARBA" id="ARBA00023141"/>
    </source>
</evidence>
<dbReference type="NCBIfam" id="NF002295">
    <property type="entry name" value="PRK01222.1-1"/>
    <property type="match status" value="1"/>
</dbReference>
<comment type="similarity">
    <text evidence="9">Belongs to the TrpF family.</text>
</comment>
<dbReference type="OrthoDB" id="9796196at2"/>
<keyword evidence="8 9" id="KW-0413">Isomerase</keyword>
<dbReference type="STRING" id="1486262.TM49_05030"/>
<dbReference type="Gene3D" id="3.20.20.70">
    <property type="entry name" value="Aldolase class I"/>
    <property type="match status" value="1"/>
</dbReference>
<dbReference type="InterPro" id="IPR013785">
    <property type="entry name" value="Aldolase_TIM"/>
</dbReference>
<dbReference type="CDD" id="cd00405">
    <property type="entry name" value="PRAI"/>
    <property type="match status" value="1"/>
</dbReference>
<evidence type="ECO:0000256" key="5">
    <source>
        <dbReference type="ARBA" id="ARBA00022605"/>
    </source>
</evidence>
<dbReference type="PANTHER" id="PTHR42894">
    <property type="entry name" value="N-(5'-PHOSPHORIBOSYL)ANTHRANILATE ISOMERASE"/>
    <property type="match status" value="1"/>
</dbReference>
<name>A0A0D5LMK8_MAREN</name>
<evidence type="ECO:0000256" key="9">
    <source>
        <dbReference type="HAMAP-Rule" id="MF_00135"/>
    </source>
</evidence>
<dbReference type="KEGG" id="mey:TM49_05030"/>
<dbReference type="GO" id="GO:0000162">
    <property type="term" value="P:L-tryptophan biosynthetic process"/>
    <property type="evidence" value="ECO:0007669"/>
    <property type="project" value="UniProtKB-UniRule"/>
</dbReference>
<evidence type="ECO:0000313" key="11">
    <source>
        <dbReference type="EMBL" id="AJY45200.1"/>
    </source>
</evidence>
<evidence type="ECO:0000256" key="6">
    <source>
        <dbReference type="ARBA" id="ARBA00022822"/>
    </source>
</evidence>
<dbReference type="InterPro" id="IPR001240">
    <property type="entry name" value="PRAI_dom"/>
</dbReference>
<comment type="pathway">
    <text evidence="2 9">Amino-acid biosynthesis; L-tryptophan biosynthesis; L-tryptophan from chorismate: step 3/5.</text>
</comment>
<keyword evidence="5 9" id="KW-0028">Amino-acid biosynthesis</keyword>
<dbReference type="RefSeq" id="WP_045679799.1">
    <property type="nucleotide sequence ID" value="NZ_CP010803.1"/>
</dbReference>
<gene>
    <name evidence="9" type="primary">trpF</name>
    <name evidence="11" type="ORF">TM49_05030</name>
</gene>
<evidence type="ECO:0000256" key="2">
    <source>
        <dbReference type="ARBA" id="ARBA00004664"/>
    </source>
</evidence>
<dbReference type="UniPathway" id="UPA00035">
    <property type="reaction ID" value="UER00042"/>
</dbReference>
<protein>
    <recommendedName>
        <fullName evidence="4 9">N-(5'-phosphoribosyl)anthranilate isomerase</fullName>
        <shortName evidence="9">PRAI</shortName>
        <ecNumber evidence="3 9">5.3.1.24</ecNumber>
    </recommendedName>
</protein>
<dbReference type="AlphaFoldDB" id="A0A0D5LMK8"/>
<comment type="catalytic activity">
    <reaction evidence="1 9">
        <text>N-(5-phospho-beta-D-ribosyl)anthranilate = 1-(2-carboxyphenylamino)-1-deoxy-D-ribulose 5-phosphate</text>
        <dbReference type="Rhea" id="RHEA:21540"/>
        <dbReference type="ChEBI" id="CHEBI:18277"/>
        <dbReference type="ChEBI" id="CHEBI:58613"/>
        <dbReference type="EC" id="5.3.1.24"/>
    </reaction>
</comment>
<keyword evidence="7 9" id="KW-0057">Aromatic amino acid biosynthesis</keyword>
<evidence type="ECO:0000256" key="8">
    <source>
        <dbReference type="ARBA" id="ARBA00023235"/>
    </source>
</evidence>
<evidence type="ECO:0000259" key="10">
    <source>
        <dbReference type="Pfam" id="PF00697"/>
    </source>
</evidence>
<dbReference type="InterPro" id="IPR044643">
    <property type="entry name" value="TrpF_fam"/>
</dbReference>
<dbReference type="PANTHER" id="PTHR42894:SF1">
    <property type="entry name" value="N-(5'-PHOSPHORIBOSYL)ANTHRANILATE ISOMERASE"/>
    <property type="match status" value="1"/>
</dbReference>
<evidence type="ECO:0000256" key="4">
    <source>
        <dbReference type="ARBA" id="ARBA00022272"/>
    </source>
</evidence>
<dbReference type="EC" id="5.3.1.24" evidence="3 9"/>
<dbReference type="GO" id="GO:0004640">
    <property type="term" value="F:phosphoribosylanthranilate isomerase activity"/>
    <property type="evidence" value="ECO:0007669"/>
    <property type="project" value="UniProtKB-UniRule"/>
</dbReference>
<dbReference type="EMBL" id="CP010803">
    <property type="protein sequence ID" value="AJY45200.1"/>
    <property type="molecule type" value="Genomic_DNA"/>
</dbReference>
<dbReference type="Proteomes" id="UP000032611">
    <property type="component" value="Chromosome"/>
</dbReference>
<keyword evidence="12" id="KW-1185">Reference proteome</keyword>
<accession>A0A0D5LMK8</accession>
<keyword evidence="6 9" id="KW-0822">Tryptophan biosynthesis</keyword>
<dbReference type="HAMAP" id="MF_00135">
    <property type="entry name" value="PRAI"/>
    <property type="match status" value="1"/>
</dbReference>
<proteinExistence type="inferred from homology"/>
<evidence type="ECO:0000256" key="1">
    <source>
        <dbReference type="ARBA" id="ARBA00001164"/>
    </source>
</evidence>
<dbReference type="InterPro" id="IPR011060">
    <property type="entry name" value="RibuloseP-bd_barrel"/>
</dbReference>
<feature type="domain" description="N-(5'phosphoribosyl) anthranilate isomerase (PRAI)" evidence="10">
    <location>
        <begin position="6"/>
        <end position="209"/>
    </location>
</feature>
<dbReference type="Pfam" id="PF00697">
    <property type="entry name" value="PRAI"/>
    <property type="match status" value="1"/>
</dbReference>
<evidence type="ECO:0000256" key="3">
    <source>
        <dbReference type="ARBA" id="ARBA00012572"/>
    </source>
</evidence>